<keyword evidence="2" id="KW-1185">Reference proteome</keyword>
<dbReference type="OrthoDB" id="7432148at2"/>
<evidence type="ECO:0000313" key="1">
    <source>
        <dbReference type="EMBL" id="TSB05291.1"/>
    </source>
</evidence>
<reference evidence="1 2" key="1">
    <citation type="submission" date="2019-07" db="EMBL/GenBank/DDBJ databases">
        <authorList>
            <person name="Park M."/>
        </authorList>
    </citation>
    <scope>NUCLEOTIDE SEQUENCE [LARGE SCALE GENOMIC DNA]</scope>
    <source>
        <strain evidence="1 2">KCTC32445</strain>
    </source>
</reference>
<dbReference type="Proteomes" id="UP000320160">
    <property type="component" value="Unassembled WGS sequence"/>
</dbReference>
<accession>A0A553WKU5</accession>
<organism evidence="1 2">
    <name type="scientific">Sphingorhabdus contaminans</name>
    <dbReference type="NCBI Taxonomy" id="1343899"/>
    <lineage>
        <taxon>Bacteria</taxon>
        <taxon>Pseudomonadati</taxon>
        <taxon>Pseudomonadota</taxon>
        <taxon>Alphaproteobacteria</taxon>
        <taxon>Sphingomonadales</taxon>
        <taxon>Sphingomonadaceae</taxon>
        <taxon>Sphingorhabdus</taxon>
    </lineage>
</organism>
<gene>
    <name evidence="1" type="ORF">FOM92_08000</name>
</gene>
<name>A0A553WKU5_9SPHN</name>
<dbReference type="RefSeq" id="WP_143776207.1">
    <property type="nucleotide sequence ID" value="NZ_VKKU01000001.1"/>
</dbReference>
<sequence>MKHYHWPGGKPLGHFLCAAYRRRLFFVVKILLERRSLVGGKTMRRGFKNMAAIVFTVTAISACAPAPKPVVIAPPPPVYIPPPPPPVMPLPPGGAAASMKIPALGLDGVRVTPNRGLSRDEQIWHFRAALNVAALNCQGPVWGQIATQYNKFIVTHKVQLSKSSKTVDREYVARYPGQNGLRVRDTKLTDLYNYFALPPVRSEYCDMALRKVVEVNSVPVAALPEYAVGGLNDIDGIFIRFFDAYAQYERDLADWNMKYAPKPVFAPLPQQTVTTPSTTKATGG</sequence>
<proteinExistence type="predicted"/>
<comment type="caution">
    <text evidence="1">The sequence shown here is derived from an EMBL/GenBank/DDBJ whole genome shotgun (WGS) entry which is preliminary data.</text>
</comment>
<dbReference type="EMBL" id="VKKU01000001">
    <property type="protein sequence ID" value="TSB05291.1"/>
    <property type="molecule type" value="Genomic_DNA"/>
</dbReference>
<dbReference type="AlphaFoldDB" id="A0A553WKU5"/>
<evidence type="ECO:0000313" key="2">
    <source>
        <dbReference type="Proteomes" id="UP000320160"/>
    </source>
</evidence>
<protein>
    <submittedName>
        <fullName evidence="1">Uncharacterized protein</fullName>
    </submittedName>
</protein>